<dbReference type="RefSeq" id="WP_184051764.1">
    <property type="nucleotide sequence ID" value="NZ_JACHKA010000001.1"/>
</dbReference>
<evidence type="ECO:0000259" key="1">
    <source>
        <dbReference type="Pfam" id="PF04273"/>
    </source>
</evidence>
<reference evidence="2 3" key="1">
    <citation type="submission" date="2020-08" db="EMBL/GenBank/DDBJ databases">
        <title>Exploring microbial biodiversity for novel pathways involved in the catabolism of aromatic compounds derived from lignin.</title>
        <authorList>
            <person name="Elkins J."/>
        </authorList>
    </citation>
    <scope>NUCLEOTIDE SEQUENCE [LARGE SCALE GENOMIC DNA]</scope>
    <source>
        <strain evidence="2 3">B1D3A</strain>
    </source>
</reference>
<protein>
    <submittedName>
        <fullName evidence="2">Uncharacterized protein (TIGR01244 family)</fullName>
    </submittedName>
</protein>
<proteinExistence type="predicted"/>
<evidence type="ECO:0000313" key="3">
    <source>
        <dbReference type="Proteomes" id="UP001138540"/>
    </source>
</evidence>
<keyword evidence="3" id="KW-1185">Reference proteome</keyword>
<dbReference type="EMBL" id="JACHKA010000001">
    <property type="protein sequence ID" value="MBB5984104.1"/>
    <property type="molecule type" value="Genomic_DNA"/>
</dbReference>
<dbReference type="InterPro" id="IPR029021">
    <property type="entry name" value="Prot-tyrosine_phosphatase-like"/>
</dbReference>
<name>A0ABR6NA19_9SPHN</name>
<feature type="domain" description="Beta-lactamase hydrolase-like protein phosphatase-like" evidence="1">
    <location>
        <begin position="2"/>
        <end position="110"/>
    </location>
</feature>
<dbReference type="Pfam" id="PF04273">
    <property type="entry name" value="BLH_phosphatase"/>
    <property type="match status" value="1"/>
</dbReference>
<dbReference type="NCBIfam" id="TIGR01244">
    <property type="entry name" value="TIGR01244 family sulfur transferase"/>
    <property type="match status" value="1"/>
</dbReference>
<dbReference type="Proteomes" id="UP001138540">
    <property type="component" value="Unassembled WGS sequence"/>
</dbReference>
<accession>A0ABR6NA19</accession>
<gene>
    <name evidence="2" type="ORF">HNP60_000078</name>
</gene>
<evidence type="ECO:0000313" key="2">
    <source>
        <dbReference type="EMBL" id="MBB5984104.1"/>
    </source>
</evidence>
<dbReference type="Gene3D" id="3.90.190.10">
    <property type="entry name" value="Protein tyrosine phosphatase superfamily"/>
    <property type="match status" value="1"/>
</dbReference>
<dbReference type="SUPFAM" id="SSF52799">
    <property type="entry name" value="(Phosphotyrosine protein) phosphatases II"/>
    <property type="match status" value="1"/>
</dbReference>
<comment type="caution">
    <text evidence="2">The sequence shown here is derived from an EMBL/GenBank/DDBJ whole genome shotgun (WGS) entry which is preliminary data.</text>
</comment>
<dbReference type="InterPro" id="IPR005939">
    <property type="entry name" value="BLH_phosphatase-like"/>
</dbReference>
<organism evidence="2 3">
    <name type="scientific">Sphingobium lignivorans</name>
    <dbReference type="NCBI Taxonomy" id="2735886"/>
    <lineage>
        <taxon>Bacteria</taxon>
        <taxon>Pseudomonadati</taxon>
        <taxon>Pseudomonadota</taxon>
        <taxon>Alphaproteobacteria</taxon>
        <taxon>Sphingomonadales</taxon>
        <taxon>Sphingomonadaceae</taxon>
        <taxon>Sphingobium</taxon>
    </lineage>
</organism>
<sequence length="144" mass="15050">MLKRLTPSIFVSPQIDVGTVEEARALGVTLIVNNRPEGESPDQTPGAQIEAAAQAAGMDYVAIPVSHSGFAPWQLDALDEALGASGEGKVLCYCRSGTRSTLLWALARARAGDEPDAIAAMALDAGYDVTPIREMMHALAAGTI</sequence>